<reference evidence="2 3" key="1">
    <citation type="submission" date="2006-10" db="EMBL/GenBank/DDBJ databases">
        <authorList>
            <person name="Fleischmann R.D."/>
            <person name="Dodson R.J."/>
            <person name="Haft D.H."/>
            <person name="Merkel J.S."/>
            <person name="Nelson W.C."/>
            <person name="Fraser C.M."/>
        </authorList>
    </citation>
    <scope>NUCLEOTIDE SEQUENCE [LARGE SCALE GENOMIC DNA]</scope>
    <source>
        <strain evidence="2 3">104</strain>
    </source>
</reference>
<evidence type="ECO:0000256" key="1">
    <source>
        <dbReference type="SAM" id="MobiDB-lite"/>
    </source>
</evidence>
<dbReference type="AlphaFoldDB" id="A0A0H2ZV59"/>
<dbReference type="KEGG" id="mav:MAV_2302"/>
<protein>
    <submittedName>
        <fullName evidence="2">Uncharacterized protein</fullName>
    </submittedName>
</protein>
<feature type="compositionally biased region" description="Basic residues" evidence="1">
    <location>
        <begin position="40"/>
        <end position="57"/>
    </location>
</feature>
<dbReference type="HOGENOM" id="CLU_2991836_0_0_11"/>
<evidence type="ECO:0000313" key="3">
    <source>
        <dbReference type="Proteomes" id="UP000001574"/>
    </source>
</evidence>
<dbReference type="Proteomes" id="UP000001574">
    <property type="component" value="Chromosome"/>
</dbReference>
<name>A0A0H2ZV59_MYCA1</name>
<evidence type="ECO:0000313" key="2">
    <source>
        <dbReference type="EMBL" id="ABK66253.1"/>
    </source>
</evidence>
<accession>A0A0H2ZV59</accession>
<proteinExistence type="predicted"/>
<gene>
    <name evidence="2" type="ordered locus">MAV_2302</name>
</gene>
<sequence>MSVAAVTVRSARRDVRRPAPRSQTERTDRWHRELDPPTGVRRRVRRRPRRRSRGRRW</sequence>
<feature type="compositionally biased region" description="Basic and acidic residues" evidence="1">
    <location>
        <begin position="11"/>
        <end position="35"/>
    </location>
</feature>
<feature type="region of interest" description="Disordered" evidence="1">
    <location>
        <begin position="1"/>
        <end position="57"/>
    </location>
</feature>
<organism evidence="2 3">
    <name type="scientific">Mycobacterium avium (strain 104)</name>
    <dbReference type="NCBI Taxonomy" id="243243"/>
    <lineage>
        <taxon>Bacteria</taxon>
        <taxon>Bacillati</taxon>
        <taxon>Actinomycetota</taxon>
        <taxon>Actinomycetes</taxon>
        <taxon>Mycobacteriales</taxon>
        <taxon>Mycobacteriaceae</taxon>
        <taxon>Mycobacterium</taxon>
        <taxon>Mycobacterium avium complex (MAC)</taxon>
    </lineage>
</organism>
<dbReference type="EMBL" id="CP000479">
    <property type="protein sequence ID" value="ABK66253.1"/>
    <property type="molecule type" value="Genomic_DNA"/>
</dbReference>